<dbReference type="SUPFAM" id="SSF56801">
    <property type="entry name" value="Acetyl-CoA synthetase-like"/>
    <property type="match status" value="1"/>
</dbReference>
<gene>
    <name evidence="6" type="ORF">G7B40_016910</name>
</gene>
<dbReference type="Gene3D" id="1.10.1200.10">
    <property type="entry name" value="ACP-like"/>
    <property type="match status" value="1"/>
</dbReference>
<dbReference type="Pfam" id="PF00501">
    <property type="entry name" value="AMP-binding"/>
    <property type="match status" value="1"/>
</dbReference>
<dbReference type="PANTHER" id="PTHR45527">
    <property type="entry name" value="NONRIBOSOMAL PEPTIDE SYNTHETASE"/>
    <property type="match status" value="1"/>
</dbReference>
<keyword evidence="4" id="KW-0597">Phosphoprotein</keyword>
<keyword evidence="7" id="KW-1185">Reference proteome</keyword>
<reference evidence="7" key="1">
    <citation type="journal article" date="2021" name="Science">
        <title>Hunting the eagle killer: A cyanobacterial neurotoxin causes vacuolar myelinopathy.</title>
        <authorList>
            <person name="Breinlinger S."/>
            <person name="Phillips T.J."/>
            <person name="Haram B.N."/>
            <person name="Mares J."/>
            <person name="Martinez Yerena J.A."/>
            <person name="Hrouzek P."/>
            <person name="Sobotka R."/>
            <person name="Henderson W.M."/>
            <person name="Schmieder P."/>
            <person name="Williams S.M."/>
            <person name="Lauderdale J.D."/>
            <person name="Wilde H.D."/>
            <person name="Gerrin W."/>
            <person name="Kust A."/>
            <person name="Washington J.W."/>
            <person name="Wagner C."/>
            <person name="Geier B."/>
            <person name="Liebeke M."/>
            <person name="Enke H."/>
            <person name="Niedermeyer T.H.J."/>
            <person name="Wilde S.B."/>
        </authorList>
    </citation>
    <scope>NUCLEOTIDE SEQUENCE [LARGE SCALE GENOMIC DNA]</scope>
    <source>
        <strain evidence="7">Thurmond2011</strain>
    </source>
</reference>
<dbReference type="PROSITE" id="PS50075">
    <property type="entry name" value="CARRIER"/>
    <property type="match status" value="1"/>
</dbReference>
<dbReference type="AlphaFoldDB" id="A0AAP5I7L8"/>
<dbReference type="SUPFAM" id="SSF47336">
    <property type="entry name" value="ACP-like"/>
    <property type="match status" value="1"/>
</dbReference>
<dbReference type="Pfam" id="PF00975">
    <property type="entry name" value="Thioesterase"/>
    <property type="match status" value="1"/>
</dbReference>
<dbReference type="RefSeq" id="WP_310833939.1">
    <property type="nucleotide sequence ID" value="NZ_JAALHA020000007.1"/>
</dbReference>
<dbReference type="SMART" id="SM00823">
    <property type="entry name" value="PKS_PP"/>
    <property type="match status" value="1"/>
</dbReference>
<dbReference type="Pfam" id="PF13193">
    <property type="entry name" value="AMP-binding_C"/>
    <property type="match status" value="1"/>
</dbReference>
<dbReference type="InterPro" id="IPR001031">
    <property type="entry name" value="Thioesterase"/>
</dbReference>
<dbReference type="GO" id="GO:0044550">
    <property type="term" value="P:secondary metabolite biosynthetic process"/>
    <property type="evidence" value="ECO:0007669"/>
    <property type="project" value="TreeGrafter"/>
</dbReference>
<dbReference type="EMBL" id="JAALHA020000007">
    <property type="protein sequence ID" value="MDR9896230.1"/>
    <property type="molecule type" value="Genomic_DNA"/>
</dbReference>
<dbReference type="GO" id="GO:0005829">
    <property type="term" value="C:cytosol"/>
    <property type="evidence" value="ECO:0007669"/>
    <property type="project" value="TreeGrafter"/>
</dbReference>
<evidence type="ECO:0000259" key="5">
    <source>
        <dbReference type="PROSITE" id="PS50075"/>
    </source>
</evidence>
<feature type="non-terminal residue" evidence="6">
    <location>
        <position position="1"/>
    </location>
</feature>
<dbReference type="Gene3D" id="3.30.300.30">
    <property type="match status" value="1"/>
</dbReference>
<name>A0AAP5I7L8_9CYAN</name>
<dbReference type="InterPro" id="IPR000873">
    <property type="entry name" value="AMP-dep_synth/lig_dom"/>
</dbReference>
<dbReference type="Proteomes" id="UP000667802">
    <property type="component" value="Unassembled WGS sequence"/>
</dbReference>
<evidence type="ECO:0000256" key="3">
    <source>
        <dbReference type="ARBA" id="ARBA00022450"/>
    </source>
</evidence>
<dbReference type="InterPro" id="IPR036736">
    <property type="entry name" value="ACP-like_sf"/>
</dbReference>
<dbReference type="InterPro" id="IPR025110">
    <property type="entry name" value="AMP-bd_C"/>
</dbReference>
<dbReference type="Pfam" id="PF00550">
    <property type="entry name" value="PP-binding"/>
    <property type="match status" value="1"/>
</dbReference>
<dbReference type="PANTHER" id="PTHR45527:SF1">
    <property type="entry name" value="FATTY ACID SYNTHASE"/>
    <property type="match status" value="1"/>
</dbReference>
<protein>
    <submittedName>
        <fullName evidence="6">AMP-binding protein</fullName>
    </submittedName>
</protein>
<keyword evidence="3" id="KW-0596">Phosphopantetheine</keyword>
<dbReference type="InterPro" id="IPR029058">
    <property type="entry name" value="AB_hydrolase_fold"/>
</dbReference>
<proteinExistence type="inferred from homology"/>
<sequence length="634" mass="70671">SISILEIVPSLLRTILQDIELDACGKPELSKLRWLLLTGEALPPQLCRQWLGYYPSIPMMNAYGPTECSDDVTHYPIYHPPQTDVLNLPIGRPVLNTQLYILDPHLQPVPIGVPGELYVGGVGVGLGYLNKPELTQKAFIPNPFAQETGSRLYKTGDKARYLPDGHIEFLGRIDYQVKIRGFRIELGEIEAVLAQHPLVQEVVVIARADQPGNQHLVAYVVSNTEFDAISTQLRSFLKDKLPNYMIPSAIVCLEEMPLTPNGKVDRRALPSPDMRHSLKASYVAPRDTLELQLAQIWEEVLNIRPIGVRDNFFDLGGHSLLSISLMARIQQQFGRNLSVAVLFQGGTIEHLASILRQQTGSRISSTVIALQSGGFKQPFFCVHPGQGTVLSYLELARYLGPEQPFYGLESLGLYEEKKPYDRVEDMAAHYIEAMQTVQPQGPYLLGGWSFGGLVAFEMAQQLQAQGQQVSFLGLIEAYAINSSSEEEELQEDGVFLLNLLTMDKPVQDNSILLQRIQQLEPDEQLRHVIEYARSANLISLDFGVAEARGLIELFNSHFRAGCSYIPQPYPGKVTLFVASEEKVEEPTLGWEKLAHEGVEIHSVPGNHQSIVSKPHVQVLAEQLRVCLEQSQANN</sequence>
<evidence type="ECO:0000256" key="4">
    <source>
        <dbReference type="ARBA" id="ARBA00022553"/>
    </source>
</evidence>
<dbReference type="InterPro" id="IPR009081">
    <property type="entry name" value="PP-bd_ACP"/>
</dbReference>
<accession>A0AAP5I7L8</accession>
<evidence type="ECO:0000313" key="7">
    <source>
        <dbReference type="Proteomes" id="UP000667802"/>
    </source>
</evidence>
<evidence type="ECO:0000256" key="1">
    <source>
        <dbReference type="ARBA" id="ARBA00001957"/>
    </source>
</evidence>
<comment type="similarity">
    <text evidence="2">Belongs to the ATP-dependent AMP-binding enzyme family.</text>
</comment>
<dbReference type="GO" id="GO:0031177">
    <property type="term" value="F:phosphopantetheine binding"/>
    <property type="evidence" value="ECO:0007669"/>
    <property type="project" value="InterPro"/>
</dbReference>
<evidence type="ECO:0000313" key="6">
    <source>
        <dbReference type="EMBL" id="MDR9896230.1"/>
    </source>
</evidence>
<comment type="cofactor">
    <cofactor evidence="1">
        <name>pantetheine 4'-phosphate</name>
        <dbReference type="ChEBI" id="CHEBI:47942"/>
    </cofactor>
</comment>
<dbReference type="Gene3D" id="3.40.50.12780">
    <property type="entry name" value="N-terminal domain of ligase-like"/>
    <property type="match status" value="1"/>
</dbReference>
<dbReference type="FunFam" id="2.30.38.10:FF:000001">
    <property type="entry name" value="Non-ribosomal peptide synthetase PvdI"/>
    <property type="match status" value="1"/>
</dbReference>
<dbReference type="GO" id="GO:0043041">
    <property type="term" value="P:amino acid activation for nonribosomal peptide biosynthetic process"/>
    <property type="evidence" value="ECO:0007669"/>
    <property type="project" value="TreeGrafter"/>
</dbReference>
<dbReference type="InterPro" id="IPR042099">
    <property type="entry name" value="ANL_N_sf"/>
</dbReference>
<feature type="domain" description="Carrier" evidence="5">
    <location>
        <begin position="284"/>
        <end position="359"/>
    </location>
</feature>
<dbReference type="InterPro" id="IPR045851">
    <property type="entry name" value="AMP-bd_C_sf"/>
</dbReference>
<evidence type="ECO:0000256" key="2">
    <source>
        <dbReference type="ARBA" id="ARBA00006432"/>
    </source>
</evidence>
<dbReference type="InterPro" id="IPR020806">
    <property type="entry name" value="PKS_PP-bd"/>
</dbReference>
<dbReference type="SUPFAM" id="SSF53474">
    <property type="entry name" value="alpha/beta-Hydrolases"/>
    <property type="match status" value="1"/>
</dbReference>
<dbReference type="FunFam" id="3.30.300.30:FF:000010">
    <property type="entry name" value="Enterobactin synthetase component F"/>
    <property type="match status" value="1"/>
</dbReference>
<organism evidence="6 7">
    <name type="scientific">Aetokthonos hydrillicola Thurmond2011</name>
    <dbReference type="NCBI Taxonomy" id="2712845"/>
    <lineage>
        <taxon>Bacteria</taxon>
        <taxon>Bacillati</taxon>
        <taxon>Cyanobacteriota</taxon>
        <taxon>Cyanophyceae</taxon>
        <taxon>Nostocales</taxon>
        <taxon>Hapalosiphonaceae</taxon>
        <taxon>Aetokthonos</taxon>
    </lineage>
</organism>
<dbReference type="FunFam" id="1.10.1200.10:FF:000005">
    <property type="entry name" value="Nonribosomal peptide synthetase 1"/>
    <property type="match status" value="1"/>
</dbReference>
<comment type="caution">
    <text evidence="6">The sequence shown here is derived from an EMBL/GenBank/DDBJ whole genome shotgun (WGS) entry which is preliminary data.</text>
</comment>
<dbReference type="Gene3D" id="3.40.50.1820">
    <property type="entry name" value="alpha/beta hydrolase"/>
    <property type="match status" value="1"/>
</dbReference>